<accession>A0ACC2KU24</accession>
<gene>
    <name evidence="1" type="ORF">MRB53_033122</name>
</gene>
<evidence type="ECO:0000313" key="1">
    <source>
        <dbReference type="EMBL" id="KAJ8624592.1"/>
    </source>
</evidence>
<comment type="caution">
    <text evidence="1">The sequence shown here is derived from an EMBL/GenBank/DDBJ whole genome shotgun (WGS) entry which is preliminary data.</text>
</comment>
<keyword evidence="2" id="KW-1185">Reference proteome</keyword>
<reference evidence="1 2" key="1">
    <citation type="journal article" date="2022" name="Hortic Res">
        <title>A haplotype resolved chromosomal level avocado genome allows analysis of novel avocado genes.</title>
        <authorList>
            <person name="Nath O."/>
            <person name="Fletcher S.J."/>
            <person name="Hayward A."/>
            <person name="Shaw L.M."/>
            <person name="Masouleh A.K."/>
            <person name="Furtado A."/>
            <person name="Henry R.J."/>
            <person name="Mitter N."/>
        </authorList>
    </citation>
    <scope>NUCLEOTIDE SEQUENCE [LARGE SCALE GENOMIC DNA]</scope>
    <source>
        <strain evidence="2">cv. Hass</strain>
    </source>
</reference>
<organism evidence="1 2">
    <name type="scientific">Persea americana</name>
    <name type="common">Avocado</name>
    <dbReference type="NCBI Taxonomy" id="3435"/>
    <lineage>
        <taxon>Eukaryota</taxon>
        <taxon>Viridiplantae</taxon>
        <taxon>Streptophyta</taxon>
        <taxon>Embryophyta</taxon>
        <taxon>Tracheophyta</taxon>
        <taxon>Spermatophyta</taxon>
        <taxon>Magnoliopsida</taxon>
        <taxon>Magnoliidae</taxon>
        <taxon>Laurales</taxon>
        <taxon>Lauraceae</taxon>
        <taxon>Persea</taxon>
    </lineage>
</organism>
<proteinExistence type="predicted"/>
<dbReference type="Proteomes" id="UP001234297">
    <property type="component" value="Chromosome 11"/>
</dbReference>
<dbReference type="EMBL" id="CM056819">
    <property type="protein sequence ID" value="KAJ8624592.1"/>
    <property type="molecule type" value="Genomic_DNA"/>
</dbReference>
<evidence type="ECO:0000313" key="2">
    <source>
        <dbReference type="Proteomes" id="UP001234297"/>
    </source>
</evidence>
<protein>
    <submittedName>
        <fullName evidence="1">Uncharacterized protein</fullName>
    </submittedName>
</protein>
<name>A0ACC2KU24_PERAE</name>
<sequence>MLKVILHLFCKLIGLVTFLSFPSLAIPFSLRKWLITMHQQLLTQTPSKDHLTKFWGRLSAKGGQGKLPVHTET</sequence>